<dbReference type="Gene3D" id="1.20.1720.10">
    <property type="entry name" value="Multidrug resistance protein D"/>
    <property type="match status" value="1"/>
</dbReference>
<keyword evidence="2 5" id="KW-0812">Transmembrane</keyword>
<keyword evidence="3 5" id="KW-1133">Transmembrane helix</keyword>
<dbReference type="GeneID" id="70178462"/>
<dbReference type="InterPro" id="IPR011701">
    <property type="entry name" value="MFS"/>
</dbReference>
<proteinExistence type="predicted"/>
<comment type="subcellular location">
    <subcellularLocation>
        <location evidence="1">Membrane</location>
        <topology evidence="1">Multi-pass membrane protein</topology>
    </subcellularLocation>
</comment>
<evidence type="ECO:0000313" key="8">
    <source>
        <dbReference type="Proteomes" id="UP000756346"/>
    </source>
</evidence>
<feature type="domain" description="Major facilitator superfamily (MFS) profile" evidence="6">
    <location>
        <begin position="1"/>
        <end position="115"/>
    </location>
</feature>
<gene>
    <name evidence="7" type="ORF">B0I36DRAFT_211472</name>
</gene>
<dbReference type="InterPro" id="IPR036259">
    <property type="entry name" value="MFS_trans_sf"/>
</dbReference>
<reference evidence="7" key="1">
    <citation type="journal article" date="2021" name="Nat. Commun.">
        <title>Genetic determinants of endophytism in the Arabidopsis root mycobiome.</title>
        <authorList>
            <person name="Mesny F."/>
            <person name="Miyauchi S."/>
            <person name="Thiergart T."/>
            <person name="Pickel B."/>
            <person name="Atanasova L."/>
            <person name="Karlsson M."/>
            <person name="Huettel B."/>
            <person name="Barry K.W."/>
            <person name="Haridas S."/>
            <person name="Chen C."/>
            <person name="Bauer D."/>
            <person name="Andreopoulos W."/>
            <person name="Pangilinan J."/>
            <person name="LaButti K."/>
            <person name="Riley R."/>
            <person name="Lipzen A."/>
            <person name="Clum A."/>
            <person name="Drula E."/>
            <person name="Henrissat B."/>
            <person name="Kohler A."/>
            <person name="Grigoriev I.V."/>
            <person name="Martin F.M."/>
            <person name="Hacquard S."/>
        </authorList>
    </citation>
    <scope>NUCLEOTIDE SEQUENCE</scope>
    <source>
        <strain evidence="7">MPI-CAGE-CH-0230</strain>
    </source>
</reference>
<evidence type="ECO:0000256" key="2">
    <source>
        <dbReference type="ARBA" id="ARBA00022692"/>
    </source>
</evidence>
<sequence>VLESLFLGLLFSTLDVSIVYTSLLTISLDLRDFVKTPWVALSYFLTFVSLATPFAKASDIWGHRRTLLWAWALFTIGSLGSGFATSIDQLIFFRAVQGCGGSGLYSLVQIGLFDI</sequence>
<organism evidence="7 8">
    <name type="scientific">Microdochium trichocladiopsis</name>
    <dbReference type="NCBI Taxonomy" id="1682393"/>
    <lineage>
        <taxon>Eukaryota</taxon>
        <taxon>Fungi</taxon>
        <taxon>Dikarya</taxon>
        <taxon>Ascomycota</taxon>
        <taxon>Pezizomycotina</taxon>
        <taxon>Sordariomycetes</taxon>
        <taxon>Xylariomycetidae</taxon>
        <taxon>Xylariales</taxon>
        <taxon>Microdochiaceae</taxon>
        <taxon>Microdochium</taxon>
    </lineage>
</organism>
<evidence type="ECO:0000256" key="4">
    <source>
        <dbReference type="ARBA" id="ARBA00023136"/>
    </source>
</evidence>
<dbReference type="AlphaFoldDB" id="A0A9P9BS11"/>
<keyword evidence="4 5" id="KW-0472">Membrane</keyword>
<feature type="transmembrane region" description="Helical" evidence="5">
    <location>
        <begin position="67"/>
        <end position="87"/>
    </location>
</feature>
<dbReference type="GO" id="GO:0005886">
    <property type="term" value="C:plasma membrane"/>
    <property type="evidence" value="ECO:0007669"/>
    <property type="project" value="TreeGrafter"/>
</dbReference>
<dbReference type="Pfam" id="PF07690">
    <property type="entry name" value="MFS_1"/>
    <property type="match status" value="1"/>
</dbReference>
<feature type="transmembrane region" description="Helical" evidence="5">
    <location>
        <begin position="6"/>
        <end position="26"/>
    </location>
</feature>
<dbReference type="GO" id="GO:0022857">
    <property type="term" value="F:transmembrane transporter activity"/>
    <property type="evidence" value="ECO:0007669"/>
    <property type="project" value="InterPro"/>
</dbReference>
<dbReference type="PANTHER" id="PTHR23501:SF43">
    <property type="entry name" value="MULTIDRUG TRANSPORTER, PUTATIVE (AFU_ORTHOLOGUE AFUA_6G03040)-RELATED"/>
    <property type="match status" value="1"/>
</dbReference>
<feature type="non-terminal residue" evidence="7">
    <location>
        <position position="115"/>
    </location>
</feature>
<dbReference type="InterPro" id="IPR020846">
    <property type="entry name" value="MFS_dom"/>
</dbReference>
<feature type="transmembrane region" description="Helical" evidence="5">
    <location>
        <begin position="38"/>
        <end position="55"/>
    </location>
</feature>
<dbReference type="PANTHER" id="PTHR23501">
    <property type="entry name" value="MAJOR FACILITATOR SUPERFAMILY"/>
    <property type="match status" value="1"/>
</dbReference>
<evidence type="ECO:0000256" key="3">
    <source>
        <dbReference type="ARBA" id="ARBA00022989"/>
    </source>
</evidence>
<name>A0A9P9BS11_9PEZI</name>
<evidence type="ECO:0000259" key="6">
    <source>
        <dbReference type="PROSITE" id="PS50850"/>
    </source>
</evidence>
<keyword evidence="8" id="KW-1185">Reference proteome</keyword>
<dbReference type="EMBL" id="JAGTJQ010000002">
    <property type="protein sequence ID" value="KAH7037420.1"/>
    <property type="molecule type" value="Genomic_DNA"/>
</dbReference>
<accession>A0A9P9BS11</accession>
<dbReference type="SUPFAM" id="SSF103473">
    <property type="entry name" value="MFS general substrate transporter"/>
    <property type="match status" value="1"/>
</dbReference>
<evidence type="ECO:0000313" key="7">
    <source>
        <dbReference type="EMBL" id="KAH7037420.1"/>
    </source>
</evidence>
<evidence type="ECO:0000256" key="1">
    <source>
        <dbReference type="ARBA" id="ARBA00004141"/>
    </source>
</evidence>
<dbReference type="OrthoDB" id="440553at2759"/>
<protein>
    <submittedName>
        <fullName evidence="7">Major facilitator superfamily domain-containing protein</fullName>
    </submittedName>
</protein>
<dbReference type="Proteomes" id="UP000756346">
    <property type="component" value="Unassembled WGS sequence"/>
</dbReference>
<feature type="non-terminal residue" evidence="7">
    <location>
        <position position="1"/>
    </location>
</feature>
<dbReference type="PROSITE" id="PS50850">
    <property type="entry name" value="MFS"/>
    <property type="match status" value="1"/>
</dbReference>
<dbReference type="RefSeq" id="XP_046016541.1">
    <property type="nucleotide sequence ID" value="XM_046148916.1"/>
</dbReference>
<evidence type="ECO:0000256" key="5">
    <source>
        <dbReference type="SAM" id="Phobius"/>
    </source>
</evidence>
<comment type="caution">
    <text evidence="7">The sequence shown here is derived from an EMBL/GenBank/DDBJ whole genome shotgun (WGS) entry which is preliminary data.</text>
</comment>